<dbReference type="AlphaFoldDB" id="A0A7S2PVM3"/>
<reference evidence="3" key="1">
    <citation type="submission" date="2021-01" db="EMBL/GenBank/DDBJ databases">
        <authorList>
            <person name="Corre E."/>
            <person name="Pelletier E."/>
            <person name="Niang G."/>
            <person name="Scheremetjew M."/>
            <person name="Finn R."/>
            <person name="Kale V."/>
            <person name="Holt S."/>
            <person name="Cochrane G."/>
            <person name="Meng A."/>
            <person name="Brown T."/>
            <person name="Cohen L."/>
        </authorList>
    </citation>
    <scope>NUCLEOTIDE SEQUENCE</scope>
    <source>
        <strain evidence="3">RCC3387</strain>
    </source>
</reference>
<feature type="chain" id="PRO_5031521385" description="FZ domain-containing protein" evidence="2">
    <location>
        <begin position="16"/>
        <end position="344"/>
    </location>
</feature>
<organism evidence="3">
    <name type="scientific">Zooxanthella nutricula</name>
    <dbReference type="NCBI Taxonomy" id="1333877"/>
    <lineage>
        <taxon>Eukaryota</taxon>
        <taxon>Sar</taxon>
        <taxon>Alveolata</taxon>
        <taxon>Dinophyceae</taxon>
        <taxon>Peridiniales</taxon>
        <taxon>Peridiniales incertae sedis</taxon>
        <taxon>Zooxanthella</taxon>
    </lineage>
</organism>
<evidence type="ECO:0000256" key="2">
    <source>
        <dbReference type="SAM" id="SignalP"/>
    </source>
</evidence>
<gene>
    <name evidence="3" type="ORF">BRAN1462_LOCUS44623</name>
</gene>
<evidence type="ECO:0000256" key="1">
    <source>
        <dbReference type="SAM" id="Phobius"/>
    </source>
</evidence>
<proteinExistence type="predicted"/>
<protein>
    <recommendedName>
        <fullName evidence="4">FZ domain-containing protein</fullName>
    </recommendedName>
</protein>
<evidence type="ECO:0000313" key="3">
    <source>
        <dbReference type="EMBL" id="CAD9619719.1"/>
    </source>
</evidence>
<name>A0A7S2PVM3_9DINO</name>
<keyword evidence="1" id="KW-0812">Transmembrane</keyword>
<dbReference type="EMBL" id="HBGW01069972">
    <property type="protein sequence ID" value="CAD9619719.1"/>
    <property type="molecule type" value="Transcribed_RNA"/>
</dbReference>
<keyword evidence="1" id="KW-0472">Membrane</keyword>
<keyword evidence="1" id="KW-1133">Transmembrane helix</keyword>
<evidence type="ECO:0008006" key="4">
    <source>
        <dbReference type="Google" id="ProtNLM"/>
    </source>
</evidence>
<feature type="signal peptide" evidence="2">
    <location>
        <begin position="1"/>
        <end position="15"/>
    </location>
</feature>
<keyword evidence="2" id="KW-0732">Signal</keyword>
<feature type="transmembrane region" description="Helical" evidence="1">
    <location>
        <begin position="294"/>
        <end position="317"/>
    </location>
</feature>
<accession>A0A7S2PVM3</accession>
<sequence length="344" mass="37676">MVSLLSFSMVVSGTASVLMAQASLDLSVCQRDLAETIAQGNLEVKDLAESHCKEQFPGCTKQQIEIALGAMITSAVCSGLQMLCSAAVAKCYLVFANCPRELVQSTKQDGWVASSSWILMYGRPAVRVFHVAQVLAAGVVLVGSMCRDSLAEAGDCKSGGCRCPMFSNINCQNWIKQNCGALRSGQAVFEKAWFDCYRDEAKTAFPGRFDVRHCYPPDSALQTQFDDRVCKLIKKMTDAKSGDCDFDITHLPPLCKAAVDDRLHSHLSQANTTAKPEEEEEEVTVSPFSRIYHAYMHVVFVCTIVIVVAGQVLRLLLEPSPWLVTPSALMHSRFVRFMVVATGP</sequence>